<name>A0A0G4FFC8_VITBC</name>
<gene>
    <name evidence="3" type="ORF">Vbra_1066</name>
</gene>
<organism evidence="3 4">
    <name type="scientific">Vitrella brassicaformis (strain CCMP3155)</name>
    <dbReference type="NCBI Taxonomy" id="1169540"/>
    <lineage>
        <taxon>Eukaryota</taxon>
        <taxon>Sar</taxon>
        <taxon>Alveolata</taxon>
        <taxon>Colpodellida</taxon>
        <taxon>Vitrellaceae</taxon>
        <taxon>Vitrella</taxon>
    </lineage>
</organism>
<keyword evidence="2" id="KW-0812">Transmembrane</keyword>
<dbReference type="InParanoid" id="A0A0G4FFC8"/>
<dbReference type="VEuPathDB" id="CryptoDB:Vbra_1066"/>
<protein>
    <submittedName>
        <fullName evidence="3">Uncharacterized protein</fullName>
    </submittedName>
</protein>
<feature type="transmembrane region" description="Helical" evidence="2">
    <location>
        <begin position="159"/>
        <end position="178"/>
    </location>
</feature>
<evidence type="ECO:0000313" key="4">
    <source>
        <dbReference type="Proteomes" id="UP000041254"/>
    </source>
</evidence>
<sequence length="424" mass="48327">MASRHFERRRNVNDATTPVHKRRARSEKVWIESDENDELNRDEKIHRKMVRDIMRLEQDDYSRQESFESAVRQQADEEPTSLSPVVKVKGHEGAHAASTKAVPVPSGSAVRFDLAGFAKPPANDTCSPKTARTETTDSSKRTSVSSVGLELYSGNLSDVVSAALLMTWTFLAIVGIVVEQIEEKLPELWDKRGGNLFFSIERYLSKYYDVSNNYRWIEQPDWPAILRGSVWSILSFLCFFTLVSQTLFWRKQVAIAIESRINAYVLNRQRKAILRSTQRRIPLAEDANMHSGSSLMERRSPKKGNAHLTKDPVRISCFQRLRWRFSIAWFTMLGTTGKAFFFFYFNNEMLMLVLQGYDCLYLGGFDLISFDEVPAGHSGQSDARRANRRPLTDCAPHLPQPAACPGNFLVASILNRLWAPRHTA</sequence>
<dbReference type="OrthoDB" id="162307at2759"/>
<feature type="region of interest" description="Disordered" evidence="1">
    <location>
        <begin position="1"/>
        <end position="27"/>
    </location>
</feature>
<keyword evidence="2" id="KW-0472">Membrane</keyword>
<dbReference type="PhylomeDB" id="A0A0G4FFC8"/>
<evidence type="ECO:0000313" key="3">
    <source>
        <dbReference type="EMBL" id="CEM11564.1"/>
    </source>
</evidence>
<keyword evidence="2" id="KW-1133">Transmembrane helix</keyword>
<evidence type="ECO:0000256" key="2">
    <source>
        <dbReference type="SAM" id="Phobius"/>
    </source>
</evidence>
<reference evidence="3 4" key="1">
    <citation type="submission" date="2014-11" db="EMBL/GenBank/DDBJ databases">
        <authorList>
            <person name="Zhu J."/>
            <person name="Qi W."/>
            <person name="Song R."/>
        </authorList>
    </citation>
    <scope>NUCLEOTIDE SEQUENCE [LARGE SCALE GENOMIC DNA]</scope>
</reference>
<evidence type="ECO:0000256" key="1">
    <source>
        <dbReference type="SAM" id="MobiDB-lite"/>
    </source>
</evidence>
<feature type="transmembrane region" description="Helical" evidence="2">
    <location>
        <begin position="327"/>
        <end position="345"/>
    </location>
</feature>
<feature type="transmembrane region" description="Helical" evidence="2">
    <location>
        <begin position="230"/>
        <end position="249"/>
    </location>
</feature>
<dbReference type="EMBL" id="CDMY01000419">
    <property type="protein sequence ID" value="CEM11564.1"/>
    <property type="molecule type" value="Genomic_DNA"/>
</dbReference>
<proteinExistence type="predicted"/>
<accession>A0A0G4FFC8</accession>
<dbReference type="AlphaFoldDB" id="A0A0G4FFC8"/>
<keyword evidence="4" id="KW-1185">Reference proteome</keyword>
<dbReference type="Proteomes" id="UP000041254">
    <property type="component" value="Unassembled WGS sequence"/>
</dbReference>